<dbReference type="PANTHER" id="PTHR47354:SF5">
    <property type="entry name" value="PROTEIN RFBI"/>
    <property type="match status" value="1"/>
</dbReference>
<accession>A0ABS2NVH9</accession>
<dbReference type="Gene3D" id="3.40.50.80">
    <property type="entry name" value="Nucleotide-binding domain of ferredoxin-NADP reductase (FNR) module"/>
    <property type="match status" value="1"/>
</dbReference>
<dbReference type="InterPro" id="IPR050415">
    <property type="entry name" value="MRET"/>
</dbReference>
<proteinExistence type="predicted"/>
<gene>
    <name evidence="2" type="ORF">JOC95_000339</name>
</gene>
<feature type="domain" description="FAD-binding FR-type" evidence="1">
    <location>
        <begin position="11"/>
        <end position="112"/>
    </location>
</feature>
<dbReference type="PROSITE" id="PS51384">
    <property type="entry name" value="FAD_FR"/>
    <property type="match status" value="1"/>
</dbReference>
<sequence length="233" mass="26210">MSFLKDTFAILKKSDLAFLKRYKESDGVYTFLFEKEKDLTWHAGQHGLFTITHRKIKNATRPLTVASTPAENVVKITTAISDKPSEFKKALLELEEGMKIRMNGPVGSFYLNDNSPALFIAGGIGITPFRAIVKQLEAEGNGVQKQIKLLYLDSGKSYIYKDELDRNTSIDTSYLASRDELYLEMDKFITSNNNNAKYFIAGSKSMVDSITSHLKSKGILKRNIKKDAFMGIN</sequence>
<dbReference type="EMBL" id="JAFBED010000001">
    <property type="protein sequence ID" value="MBM7618497.1"/>
    <property type="molecule type" value="Genomic_DNA"/>
</dbReference>
<keyword evidence="3" id="KW-1185">Reference proteome</keyword>
<dbReference type="InterPro" id="IPR017927">
    <property type="entry name" value="FAD-bd_FR_type"/>
</dbReference>
<dbReference type="InterPro" id="IPR017938">
    <property type="entry name" value="Riboflavin_synthase-like_b-brl"/>
</dbReference>
<evidence type="ECO:0000259" key="1">
    <source>
        <dbReference type="PROSITE" id="PS51384"/>
    </source>
</evidence>
<dbReference type="InterPro" id="IPR039261">
    <property type="entry name" value="FNR_nucleotide-bd"/>
</dbReference>
<evidence type="ECO:0000313" key="3">
    <source>
        <dbReference type="Proteomes" id="UP000737402"/>
    </source>
</evidence>
<dbReference type="SUPFAM" id="SSF63380">
    <property type="entry name" value="Riboflavin synthase domain-like"/>
    <property type="match status" value="1"/>
</dbReference>
<dbReference type="CDD" id="cd00322">
    <property type="entry name" value="FNR_like"/>
    <property type="match status" value="1"/>
</dbReference>
<comment type="caution">
    <text evidence="2">The sequence shown here is derived from an EMBL/GenBank/DDBJ whole genome shotgun (WGS) entry which is preliminary data.</text>
</comment>
<organism evidence="2 3">
    <name type="scientific">Sutcliffiella tianshenii</name>
    <dbReference type="NCBI Taxonomy" id="1463404"/>
    <lineage>
        <taxon>Bacteria</taxon>
        <taxon>Bacillati</taxon>
        <taxon>Bacillota</taxon>
        <taxon>Bacilli</taxon>
        <taxon>Bacillales</taxon>
        <taxon>Bacillaceae</taxon>
        <taxon>Sutcliffiella</taxon>
    </lineage>
</organism>
<protein>
    <submittedName>
        <fullName evidence="2">Ferredoxin-NADP reductase</fullName>
    </submittedName>
</protein>
<name>A0ABS2NVH9_9BACI</name>
<dbReference type="Gene3D" id="2.40.30.10">
    <property type="entry name" value="Translation factors"/>
    <property type="match status" value="1"/>
</dbReference>
<dbReference type="Proteomes" id="UP000737402">
    <property type="component" value="Unassembled WGS sequence"/>
</dbReference>
<dbReference type="PANTHER" id="PTHR47354">
    <property type="entry name" value="NADH OXIDOREDUCTASE HCR"/>
    <property type="match status" value="1"/>
</dbReference>
<evidence type="ECO:0000313" key="2">
    <source>
        <dbReference type="EMBL" id="MBM7618497.1"/>
    </source>
</evidence>
<dbReference type="RefSeq" id="WP_204412779.1">
    <property type="nucleotide sequence ID" value="NZ_JAFBED010000001.1"/>
</dbReference>
<reference evidence="2 3" key="1">
    <citation type="submission" date="2021-01" db="EMBL/GenBank/DDBJ databases">
        <title>Genomic Encyclopedia of Type Strains, Phase IV (KMG-IV): sequencing the most valuable type-strain genomes for metagenomic binning, comparative biology and taxonomic classification.</title>
        <authorList>
            <person name="Goeker M."/>
        </authorList>
    </citation>
    <scope>NUCLEOTIDE SEQUENCE [LARGE SCALE GENOMIC DNA]</scope>
    <source>
        <strain evidence="2 3">DSM 25879</strain>
    </source>
</reference>
<dbReference type="SUPFAM" id="SSF52343">
    <property type="entry name" value="Ferredoxin reductase-like, C-terminal NADP-linked domain"/>
    <property type="match status" value="1"/>
</dbReference>